<feature type="domain" description="Reverse transcriptase" evidence="1">
    <location>
        <begin position="1"/>
        <end position="173"/>
    </location>
</feature>
<dbReference type="EMBL" id="BGZK01000149">
    <property type="protein sequence ID" value="GBP23278.1"/>
    <property type="molecule type" value="Genomic_DNA"/>
</dbReference>
<dbReference type="PANTHER" id="PTHR47027:SF20">
    <property type="entry name" value="REVERSE TRANSCRIPTASE-LIKE PROTEIN WITH RNA-DIRECTED DNA POLYMERASE DOMAIN"/>
    <property type="match status" value="1"/>
</dbReference>
<name>A0A4C1UAE2_EUMVA</name>
<dbReference type="STRING" id="151549.A0A4C1UAE2"/>
<dbReference type="OrthoDB" id="410104at2759"/>
<evidence type="ECO:0000313" key="2">
    <source>
        <dbReference type="EMBL" id="GBP23278.1"/>
    </source>
</evidence>
<reference evidence="2 3" key="1">
    <citation type="journal article" date="2019" name="Commun. Biol.">
        <title>The bagworm genome reveals a unique fibroin gene that provides high tensile strength.</title>
        <authorList>
            <person name="Kono N."/>
            <person name="Nakamura H."/>
            <person name="Ohtoshi R."/>
            <person name="Tomita M."/>
            <person name="Numata K."/>
            <person name="Arakawa K."/>
        </authorList>
    </citation>
    <scope>NUCLEOTIDE SEQUENCE [LARGE SCALE GENOMIC DNA]</scope>
</reference>
<dbReference type="PROSITE" id="PS50878">
    <property type="entry name" value="RT_POL"/>
    <property type="match status" value="1"/>
</dbReference>
<organism evidence="2 3">
    <name type="scientific">Eumeta variegata</name>
    <name type="common">Bagworm moth</name>
    <name type="synonym">Eumeta japonica</name>
    <dbReference type="NCBI Taxonomy" id="151549"/>
    <lineage>
        <taxon>Eukaryota</taxon>
        <taxon>Metazoa</taxon>
        <taxon>Ecdysozoa</taxon>
        <taxon>Arthropoda</taxon>
        <taxon>Hexapoda</taxon>
        <taxon>Insecta</taxon>
        <taxon>Pterygota</taxon>
        <taxon>Neoptera</taxon>
        <taxon>Endopterygota</taxon>
        <taxon>Lepidoptera</taxon>
        <taxon>Glossata</taxon>
        <taxon>Ditrysia</taxon>
        <taxon>Tineoidea</taxon>
        <taxon>Psychidae</taxon>
        <taxon>Oiketicinae</taxon>
        <taxon>Eumeta</taxon>
    </lineage>
</organism>
<dbReference type="InterPro" id="IPR000477">
    <property type="entry name" value="RT_dom"/>
</dbReference>
<keyword evidence="3" id="KW-1185">Reference proteome</keyword>
<accession>A0A4C1UAE2</accession>
<dbReference type="PANTHER" id="PTHR47027">
    <property type="entry name" value="REVERSE TRANSCRIPTASE DOMAIN-CONTAINING PROTEIN"/>
    <property type="match status" value="1"/>
</dbReference>
<sequence length="173" mass="19582">MKSDSGKWKRNRIDILETATSYYKKLYGNSIAEEEIDLVEISNSARILQAEVEKAIDNQRLDKISYPHEKKSSPLKVKKGVREGDPLSPKLYSAVLESIIWKDYEINVDGISLTRLKFADDIVLFAKTPEAINKVIEDLALESEVGLKLNPKKTRVMTNVNKVTIQSDNTEIS</sequence>
<dbReference type="Pfam" id="PF00078">
    <property type="entry name" value="RVT_1"/>
    <property type="match status" value="1"/>
</dbReference>
<comment type="caution">
    <text evidence="2">The sequence shown here is derived from an EMBL/GenBank/DDBJ whole genome shotgun (WGS) entry which is preliminary data.</text>
</comment>
<gene>
    <name evidence="2" type="ORF">EVAR_75991_1</name>
</gene>
<evidence type="ECO:0000313" key="3">
    <source>
        <dbReference type="Proteomes" id="UP000299102"/>
    </source>
</evidence>
<proteinExistence type="predicted"/>
<protein>
    <submittedName>
        <fullName evidence="2">Uncharacterized transposon-derived protein F52C9.6</fullName>
    </submittedName>
</protein>
<dbReference type="Proteomes" id="UP000299102">
    <property type="component" value="Unassembled WGS sequence"/>
</dbReference>
<evidence type="ECO:0000259" key="1">
    <source>
        <dbReference type="PROSITE" id="PS50878"/>
    </source>
</evidence>
<dbReference type="AlphaFoldDB" id="A0A4C1UAE2"/>